<dbReference type="OrthoDB" id="2891292at2759"/>
<dbReference type="EMBL" id="KN838557">
    <property type="protein sequence ID" value="KIK05776.1"/>
    <property type="molecule type" value="Genomic_DNA"/>
</dbReference>
<feature type="non-terminal residue" evidence="1">
    <location>
        <position position="1"/>
    </location>
</feature>
<evidence type="ECO:0000313" key="1">
    <source>
        <dbReference type="EMBL" id="KIK05776.1"/>
    </source>
</evidence>
<organism evidence="1 2">
    <name type="scientific">Laccaria amethystina LaAM-08-1</name>
    <dbReference type="NCBI Taxonomy" id="1095629"/>
    <lineage>
        <taxon>Eukaryota</taxon>
        <taxon>Fungi</taxon>
        <taxon>Dikarya</taxon>
        <taxon>Basidiomycota</taxon>
        <taxon>Agaricomycotina</taxon>
        <taxon>Agaricomycetes</taxon>
        <taxon>Agaricomycetidae</taxon>
        <taxon>Agaricales</taxon>
        <taxon>Agaricineae</taxon>
        <taxon>Hydnangiaceae</taxon>
        <taxon>Laccaria</taxon>
    </lineage>
</organism>
<dbReference type="AlphaFoldDB" id="A0A0C9XL49"/>
<dbReference type="HOGENOM" id="CLU_150408_0_0_1"/>
<gene>
    <name evidence="1" type="ORF">K443DRAFT_90650</name>
</gene>
<reference evidence="1 2" key="1">
    <citation type="submission" date="2014-04" db="EMBL/GenBank/DDBJ databases">
        <authorList>
            <consortium name="DOE Joint Genome Institute"/>
            <person name="Kuo A."/>
            <person name="Kohler A."/>
            <person name="Nagy L.G."/>
            <person name="Floudas D."/>
            <person name="Copeland A."/>
            <person name="Barry K.W."/>
            <person name="Cichocki N."/>
            <person name="Veneault-Fourrey C."/>
            <person name="LaButti K."/>
            <person name="Lindquist E.A."/>
            <person name="Lipzen A."/>
            <person name="Lundell T."/>
            <person name="Morin E."/>
            <person name="Murat C."/>
            <person name="Sun H."/>
            <person name="Tunlid A."/>
            <person name="Henrissat B."/>
            <person name="Grigoriev I.V."/>
            <person name="Hibbett D.S."/>
            <person name="Martin F."/>
            <person name="Nordberg H.P."/>
            <person name="Cantor M.N."/>
            <person name="Hua S.X."/>
        </authorList>
    </citation>
    <scope>NUCLEOTIDE SEQUENCE [LARGE SCALE GENOMIC DNA]</scope>
    <source>
        <strain evidence="1 2">LaAM-08-1</strain>
    </source>
</reference>
<protein>
    <submittedName>
        <fullName evidence="1">Uncharacterized protein</fullName>
    </submittedName>
</protein>
<sequence length="105" mass="11767">TVDTLLTHTRRWTAQGVGYQGFWTVLVSNLCQTVRNQALKSMGFSARGVWVMGYCGCMGYGVLLPANQLGGLKNLWNLRDYYGLSQPWVKRESTVYPIIPPPLAK</sequence>
<reference evidence="2" key="2">
    <citation type="submission" date="2015-01" db="EMBL/GenBank/DDBJ databases">
        <title>Evolutionary Origins and Diversification of the Mycorrhizal Mutualists.</title>
        <authorList>
            <consortium name="DOE Joint Genome Institute"/>
            <consortium name="Mycorrhizal Genomics Consortium"/>
            <person name="Kohler A."/>
            <person name="Kuo A."/>
            <person name="Nagy L.G."/>
            <person name="Floudas D."/>
            <person name="Copeland A."/>
            <person name="Barry K.W."/>
            <person name="Cichocki N."/>
            <person name="Veneault-Fourrey C."/>
            <person name="LaButti K."/>
            <person name="Lindquist E.A."/>
            <person name="Lipzen A."/>
            <person name="Lundell T."/>
            <person name="Morin E."/>
            <person name="Murat C."/>
            <person name="Riley R."/>
            <person name="Ohm R."/>
            <person name="Sun H."/>
            <person name="Tunlid A."/>
            <person name="Henrissat B."/>
            <person name="Grigoriev I.V."/>
            <person name="Hibbett D.S."/>
            <person name="Martin F."/>
        </authorList>
    </citation>
    <scope>NUCLEOTIDE SEQUENCE [LARGE SCALE GENOMIC DNA]</scope>
    <source>
        <strain evidence="2">LaAM-08-1</strain>
    </source>
</reference>
<proteinExistence type="predicted"/>
<dbReference type="Proteomes" id="UP000054477">
    <property type="component" value="Unassembled WGS sequence"/>
</dbReference>
<accession>A0A0C9XL49</accession>
<name>A0A0C9XL49_9AGAR</name>
<evidence type="ECO:0000313" key="2">
    <source>
        <dbReference type="Proteomes" id="UP000054477"/>
    </source>
</evidence>
<keyword evidence="2" id="KW-1185">Reference proteome</keyword>